<evidence type="ECO:0000256" key="5">
    <source>
        <dbReference type="ARBA" id="ARBA00022692"/>
    </source>
</evidence>
<dbReference type="Proteomes" id="UP000009311">
    <property type="component" value="Unassembled WGS sequence"/>
</dbReference>
<evidence type="ECO:0000256" key="3">
    <source>
        <dbReference type="ARBA" id="ARBA00022448"/>
    </source>
</evidence>
<evidence type="ECO:0000256" key="8">
    <source>
        <dbReference type="RuleBase" id="RU363041"/>
    </source>
</evidence>
<dbReference type="InterPro" id="IPR002781">
    <property type="entry name" value="TM_pro_TauE-like"/>
</dbReference>
<evidence type="ECO:0000256" key="4">
    <source>
        <dbReference type="ARBA" id="ARBA00022475"/>
    </source>
</evidence>
<evidence type="ECO:0000256" key="1">
    <source>
        <dbReference type="ARBA" id="ARBA00004651"/>
    </source>
</evidence>
<sequence>MTISVFVFLIIAGILAGIVSAVASMASLVSYPALLLVGTAPVVANVTNTSALIFTGVGSTLSSLKEMSGHWKELLKYAIFMVIGAIIGGSLLIRFPGKIFEKIVPFLVLISAGLLLLSGSKKFGSIRQSQDKKHKIVAYLGMVICGIYTGYFGAAAGVINLIVLSYLSDAKFIAINAMKNILGSLGNLVALCIFIFDGKVNWAMTVPLAIGLFIGGFLGQKSIKYLSPKAVRWITAIFSVFLAGYLYYSAQH</sequence>
<keyword evidence="7 8" id="KW-0472">Membrane</keyword>
<dbReference type="eggNOG" id="COG0730">
    <property type="taxonomic scope" value="Bacteria"/>
</dbReference>
<evidence type="ECO:0000313" key="9">
    <source>
        <dbReference type="EMBL" id="CCI85195.1"/>
    </source>
</evidence>
<dbReference type="GO" id="GO:0005886">
    <property type="term" value="C:plasma membrane"/>
    <property type="evidence" value="ECO:0007669"/>
    <property type="project" value="UniProtKB-SubCell"/>
</dbReference>
<keyword evidence="5 8" id="KW-0812">Transmembrane</keyword>
<dbReference type="OrthoDB" id="2329556at2"/>
<organism evidence="9 10">
    <name type="scientific">Lactobacillus pasteurii DSM 23907 = CRBIP 24.76</name>
    <dbReference type="NCBI Taxonomy" id="1423790"/>
    <lineage>
        <taxon>Bacteria</taxon>
        <taxon>Bacillati</taxon>
        <taxon>Bacillota</taxon>
        <taxon>Bacilli</taxon>
        <taxon>Lactobacillales</taxon>
        <taxon>Lactobacillaceae</taxon>
        <taxon>Lactobacillus</taxon>
    </lineage>
</organism>
<dbReference type="RefSeq" id="WP_009559743.1">
    <property type="nucleotide sequence ID" value="NZ_AYZN01000003.1"/>
</dbReference>
<feature type="transmembrane region" description="Helical" evidence="8">
    <location>
        <begin position="137"/>
        <end position="167"/>
    </location>
</feature>
<keyword evidence="4 8" id="KW-1003">Cell membrane</keyword>
<dbReference type="PANTHER" id="PTHR30269">
    <property type="entry name" value="TRANSMEMBRANE PROTEIN YFCA"/>
    <property type="match status" value="1"/>
</dbReference>
<feature type="transmembrane region" description="Helical" evidence="8">
    <location>
        <begin position="202"/>
        <end position="218"/>
    </location>
</feature>
<evidence type="ECO:0000256" key="7">
    <source>
        <dbReference type="ARBA" id="ARBA00023136"/>
    </source>
</evidence>
<feature type="transmembrane region" description="Helical" evidence="8">
    <location>
        <begin position="74"/>
        <end position="93"/>
    </location>
</feature>
<gene>
    <name evidence="9" type="ORF">BN53_03725</name>
</gene>
<dbReference type="PATRIC" id="fig|1423790.3.peg.1218"/>
<dbReference type="EMBL" id="CAKD01000020">
    <property type="protein sequence ID" value="CCI85195.1"/>
    <property type="molecule type" value="Genomic_DNA"/>
</dbReference>
<comment type="similarity">
    <text evidence="2 8">Belongs to the 4-toluene sulfonate uptake permease (TSUP) (TC 2.A.102) family.</text>
</comment>
<keyword evidence="3" id="KW-0813">Transport</keyword>
<proteinExistence type="inferred from homology"/>
<feature type="transmembrane region" description="Helical" evidence="8">
    <location>
        <begin position="99"/>
        <end position="117"/>
    </location>
</feature>
<keyword evidence="10" id="KW-1185">Reference proteome</keyword>
<evidence type="ECO:0000256" key="6">
    <source>
        <dbReference type="ARBA" id="ARBA00022989"/>
    </source>
</evidence>
<protein>
    <recommendedName>
        <fullName evidence="8">Probable membrane transporter protein</fullName>
    </recommendedName>
</protein>
<evidence type="ECO:0000313" key="10">
    <source>
        <dbReference type="Proteomes" id="UP000009311"/>
    </source>
</evidence>
<dbReference type="InterPro" id="IPR052017">
    <property type="entry name" value="TSUP"/>
</dbReference>
<keyword evidence="6 8" id="KW-1133">Transmembrane helix</keyword>
<feature type="transmembrane region" description="Helical" evidence="8">
    <location>
        <begin position="230"/>
        <end position="248"/>
    </location>
</feature>
<comment type="caution">
    <text evidence="9">The sequence shown here is derived from an EMBL/GenBank/DDBJ whole genome shotgun (WGS) entry which is preliminary data.</text>
</comment>
<comment type="subcellular location">
    <subcellularLocation>
        <location evidence="1 8">Cell membrane</location>
        <topology evidence="1 8">Multi-pass membrane protein</topology>
    </subcellularLocation>
</comment>
<feature type="transmembrane region" description="Helical" evidence="8">
    <location>
        <begin position="31"/>
        <end position="54"/>
    </location>
</feature>
<evidence type="ECO:0000256" key="2">
    <source>
        <dbReference type="ARBA" id="ARBA00009142"/>
    </source>
</evidence>
<dbReference type="Pfam" id="PF01925">
    <property type="entry name" value="TauE"/>
    <property type="match status" value="1"/>
</dbReference>
<accession>I7JY37</accession>
<reference evidence="9 10" key="1">
    <citation type="submission" date="2012-06" db="EMBL/GenBank/DDBJ databases">
        <title>Draft Genome Sequence of Lactobacillus pasteurii CRBIP 24.76T.</title>
        <authorList>
            <person name="Cousin S."/>
            <person name="Bouchier C."/>
            <person name="Loux V."/>
            <person name="Ma L."/>
            <person name="Creno S."/>
            <person name="Bizet C."/>
            <person name="Clermont D."/>
        </authorList>
    </citation>
    <scope>NUCLEOTIDE SEQUENCE [LARGE SCALE GENOMIC DNA]</scope>
    <source>
        <strain evidence="10">CRBIP 24.76T</strain>
    </source>
</reference>
<dbReference type="PANTHER" id="PTHR30269:SF0">
    <property type="entry name" value="MEMBRANE TRANSPORTER PROTEIN YFCA-RELATED"/>
    <property type="match status" value="1"/>
</dbReference>
<name>I7JY37_9LACO</name>
<dbReference type="STRING" id="1423790.BN53_03725"/>
<feature type="transmembrane region" description="Helical" evidence="8">
    <location>
        <begin position="173"/>
        <end position="195"/>
    </location>
</feature>
<dbReference type="AlphaFoldDB" id="I7JY37"/>